<dbReference type="EMBL" id="MGFG01000029">
    <property type="protein sequence ID" value="OGM00590.1"/>
    <property type="molecule type" value="Genomic_DNA"/>
</dbReference>
<protein>
    <submittedName>
        <fullName evidence="1">Uncharacterized protein</fullName>
    </submittedName>
</protein>
<reference evidence="1 2" key="1">
    <citation type="journal article" date="2016" name="Nat. Commun.">
        <title>Thousands of microbial genomes shed light on interconnected biogeochemical processes in an aquifer system.</title>
        <authorList>
            <person name="Anantharaman K."/>
            <person name="Brown C.T."/>
            <person name="Hug L.A."/>
            <person name="Sharon I."/>
            <person name="Castelle C.J."/>
            <person name="Probst A.J."/>
            <person name="Thomas B.C."/>
            <person name="Singh A."/>
            <person name="Wilkins M.J."/>
            <person name="Karaoz U."/>
            <person name="Brodie E.L."/>
            <person name="Williams K.H."/>
            <person name="Hubbard S.S."/>
            <person name="Banfield J.F."/>
        </authorList>
    </citation>
    <scope>NUCLEOTIDE SEQUENCE [LARGE SCALE GENOMIC DNA]</scope>
</reference>
<comment type="caution">
    <text evidence="1">The sequence shown here is derived from an EMBL/GenBank/DDBJ whole genome shotgun (WGS) entry which is preliminary data.</text>
</comment>
<proteinExistence type="predicted"/>
<name>A0A1F7WCT6_9BACT</name>
<sequence>MITAKQNQKFPFHFFFRFAAEGGEETREKCKEIFWFLHTRVRERVRGALVRITTQSECTRQFQVTTRSARAISRHQGCFQNTFELCLIHTAKKKIPAPCGAGTFFWRCLLDKVRNYFEQNPND</sequence>
<dbReference type="Proteomes" id="UP000176988">
    <property type="component" value="Unassembled WGS sequence"/>
</dbReference>
<gene>
    <name evidence="1" type="ORF">A2480_04580</name>
</gene>
<evidence type="ECO:0000313" key="2">
    <source>
        <dbReference type="Proteomes" id="UP000176988"/>
    </source>
</evidence>
<accession>A0A1F7WCT6</accession>
<dbReference type="STRING" id="1802424.A2480_04580"/>
<dbReference type="AlphaFoldDB" id="A0A1F7WCT6"/>
<organism evidence="1 2">
    <name type="scientific">Candidatus Uhrbacteria bacterium RIFOXYC2_FULL_47_19</name>
    <dbReference type="NCBI Taxonomy" id="1802424"/>
    <lineage>
        <taxon>Bacteria</taxon>
        <taxon>Candidatus Uhriibacteriota</taxon>
    </lineage>
</organism>
<evidence type="ECO:0000313" key="1">
    <source>
        <dbReference type="EMBL" id="OGM00590.1"/>
    </source>
</evidence>